<dbReference type="PANTHER" id="PTHR43802">
    <property type="entry name" value="ENOYL-COA HYDRATASE"/>
    <property type="match status" value="1"/>
</dbReference>
<comment type="similarity">
    <text evidence="1">Belongs to the enoyl-CoA hydratase/isomerase family.</text>
</comment>
<dbReference type="AlphaFoldDB" id="A0A1I2N8E9"/>
<dbReference type="Gene3D" id="3.90.226.10">
    <property type="entry name" value="2-enoyl-CoA Hydratase, Chain A, domain 1"/>
    <property type="match status" value="1"/>
</dbReference>
<evidence type="ECO:0000313" key="2">
    <source>
        <dbReference type="EMBL" id="SFF97776.1"/>
    </source>
</evidence>
<dbReference type="CDD" id="cd06558">
    <property type="entry name" value="crotonase-like"/>
    <property type="match status" value="1"/>
</dbReference>
<dbReference type="PANTHER" id="PTHR43802:SF1">
    <property type="entry name" value="IP11341P-RELATED"/>
    <property type="match status" value="1"/>
</dbReference>
<dbReference type="STRING" id="341036.SAMN05660649_00303"/>
<dbReference type="EMBL" id="FOOX01000001">
    <property type="protein sequence ID" value="SFF97776.1"/>
    <property type="molecule type" value="Genomic_DNA"/>
</dbReference>
<dbReference type="Proteomes" id="UP000199337">
    <property type="component" value="Unassembled WGS sequence"/>
</dbReference>
<name>A0A1I2N8E9_9FIRM</name>
<accession>A0A1I2N8E9</accession>
<evidence type="ECO:0000313" key="3">
    <source>
        <dbReference type="Proteomes" id="UP000199337"/>
    </source>
</evidence>
<protein>
    <submittedName>
        <fullName evidence="2">Enoyl-CoA hydratase/carnithine racemase</fullName>
    </submittedName>
</protein>
<dbReference type="OrthoDB" id="9775794at2"/>
<dbReference type="GO" id="GO:0003824">
    <property type="term" value="F:catalytic activity"/>
    <property type="evidence" value="ECO:0007669"/>
    <property type="project" value="UniProtKB-ARBA"/>
</dbReference>
<dbReference type="InterPro" id="IPR029045">
    <property type="entry name" value="ClpP/crotonase-like_dom_sf"/>
</dbReference>
<proteinExistence type="inferred from homology"/>
<keyword evidence="3" id="KW-1185">Reference proteome</keyword>
<dbReference type="Pfam" id="PF00378">
    <property type="entry name" value="ECH_1"/>
    <property type="match status" value="1"/>
</dbReference>
<dbReference type="SUPFAM" id="SSF52096">
    <property type="entry name" value="ClpP/crotonase"/>
    <property type="match status" value="1"/>
</dbReference>
<dbReference type="InterPro" id="IPR001753">
    <property type="entry name" value="Enoyl-CoA_hydra/iso"/>
</dbReference>
<evidence type="ECO:0000256" key="1">
    <source>
        <dbReference type="ARBA" id="ARBA00005254"/>
    </source>
</evidence>
<gene>
    <name evidence="2" type="ORF">SAMN05660649_00303</name>
</gene>
<sequence length="244" mass="27310">MNYECFLYDVKENVLVVTMNRPEVRNAWNRTMHEEYLQILRRANQDDSIRAVILTGTPPAFSSGTDLKSFSEGATSFEISLNQGGAGQQITLMHEFQKPLIAAINGAAVGMGITITLMCDIRLAAESAKMCFRFTHLGVVPEFASPYMLPRIIGLGRAMELCLTARTFDAQEALNMGLVTQVLPDDRLMPTALELAQNLASKKEHALRMTREILYRYQDTDFYTAVRHDAVDFMEAVKKSFGGK</sequence>
<reference evidence="3" key="1">
    <citation type="submission" date="2016-10" db="EMBL/GenBank/DDBJ databases">
        <authorList>
            <person name="Varghese N."/>
            <person name="Submissions S."/>
        </authorList>
    </citation>
    <scope>NUCLEOTIDE SEQUENCE [LARGE SCALE GENOMIC DNA]</scope>
    <source>
        <strain evidence="3">DSM 17038</strain>
    </source>
</reference>
<dbReference type="RefSeq" id="WP_092468004.1">
    <property type="nucleotide sequence ID" value="NZ_FOOX01000001.1"/>
</dbReference>
<organism evidence="2 3">
    <name type="scientific">Desulfotruncus arcticus DSM 17038</name>
    <dbReference type="NCBI Taxonomy" id="1121424"/>
    <lineage>
        <taxon>Bacteria</taxon>
        <taxon>Bacillati</taxon>
        <taxon>Bacillota</taxon>
        <taxon>Clostridia</taxon>
        <taxon>Eubacteriales</taxon>
        <taxon>Desulfallaceae</taxon>
        <taxon>Desulfotruncus</taxon>
    </lineage>
</organism>